<dbReference type="EMBL" id="JAHLQO010000005">
    <property type="protein sequence ID" value="MBU5669927.1"/>
    <property type="molecule type" value="Genomic_DNA"/>
</dbReference>
<dbReference type="PANTHER" id="PTHR43760:SF1">
    <property type="entry name" value="ENDORIBONUCLEASE L-PSP_CHORISMATE MUTASE-LIKE DOMAIN-CONTAINING PROTEIN"/>
    <property type="match status" value="1"/>
</dbReference>
<dbReference type="Pfam" id="PF01042">
    <property type="entry name" value="Ribonuc_L-PSP"/>
    <property type="match status" value="1"/>
</dbReference>
<dbReference type="CDD" id="cd02199">
    <property type="entry name" value="YjgF_YER057c_UK114_like_1"/>
    <property type="match status" value="1"/>
</dbReference>
<name>A0ABS6FIC0_9FIRM</name>
<proteinExistence type="predicted"/>
<dbReference type="InterPro" id="IPR006175">
    <property type="entry name" value="YjgF/YER057c/UK114"/>
</dbReference>
<dbReference type="InterPro" id="IPR013813">
    <property type="entry name" value="Endoribo_LPSP/chorism_mut-like"/>
</dbReference>
<dbReference type="Proteomes" id="UP000783742">
    <property type="component" value="Unassembled WGS sequence"/>
</dbReference>
<accession>A0ABS6FIC0</accession>
<organism evidence="1 2">
    <name type="scientific">Peptoniphilus ovalis</name>
    <dbReference type="NCBI Taxonomy" id="2841503"/>
    <lineage>
        <taxon>Bacteria</taxon>
        <taxon>Bacillati</taxon>
        <taxon>Bacillota</taxon>
        <taxon>Tissierellia</taxon>
        <taxon>Tissierellales</taxon>
        <taxon>Peptoniphilaceae</taxon>
        <taxon>Peptoniphilus</taxon>
    </lineage>
</organism>
<sequence>MSKNPIPQGKYVPAKKINNLVYSAGMTPRVDGKLILTGKIKSNEDIEKYKDSVIQAAKNSLIAIKNSLSESEKLDDIVNLTVYVNCEEDFSLHSKIADFASEYLVDELGERGISPRTSVGVASLPGDAPVEVQIIASFI</sequence>
<reference evidence="1 2" key="1">
    <citation type="submission" date="2021-06" db="EMBL/GenBank/DDBJ databases">
        <authorList>
            <person name="Sun Q."/>
            <person name="Li D."/>
        </authorList>
    </citation>
    <scope>NUCLEOTIDE SEQUENCE [LARGE SCALE GENOMIC DNA]</scope>
    <source>
        <strain evidence="1 2">MSJ-1</strain>
    </source>
</reference>
<keyword evidence="2" id="KW-1185">Reference proteome</keyword>
<evidence type="ECO:0000313" key="2">
    <source>
        <dbReference type="Proteomes" id="UP000783742"/>
    </source>
</evidence>
<gene>
    <name evidence="1" type="ORF">KQI68_08780</name>
</gene>
<dbReference type="PANTHER" id="PTHR43760">
    <property type="entry name" value="ENDORIBONUCLEASE-RELATED"/>
    <property type="match status" value="1"/>
</dbReference>
<comment type="caution">
    <text evidence="1">The sequence shown here is derived from an EMBL/GenBank/DDBJ whole genome shotgun (WGS) entry which is preliminary data.</text>
</comment>
<protein>
    <submittedName>
        <fullName evidence="1">RidA family protein</fullName>
    </submittedName>
</protein>
<dbReference type="RefSeq" id="WP_216549758.1">
    <property type="nucleotide sequence ID" value="NZ_JAHLQO010000005.1"/>
</dbReference>
<evidence type="ECO:0000313" key="1">
    <source>
        <dbReference type="EMBL" id="MBU5669927.1"/>
    </source>
</evidence>